<protein>
    <submittedName>
        <fullName evidence="2">Uncharacterized protein</fullName>
    </submittedName>
</protein>
<feature type="signal peptide" evidence="1">
    <location>
        <begin position="1"/>
        <end position="29"/>
    </location>
</feature>
<comment type="caution">
    <text evidence="2">The sequence shown here is derived from an EMBL/GenBank/DDBJ whole genome shotgun (WGS) entry which is preliminary data.</text>
</comment>
<dbReference type="EMBL" id="QOHO01000026">
    <property type="protein sequence ID" value="RFZ79192.1"/>
    <property type="molecule type" value="Genomic_DNA"/>
</dbReference>
<dbReference type="Proteomes" id="UP000260680">
    <property type="component" value="Unassembled WGS sequence"/>
</dbReference>
<gene>
    <name evidence="2" type="ORF">DS742_09175</name>
</gene>
<proteinExistence type="predicted"/>
<sequence length="154" mass="17848">MKIGKNLKKIFTIVIAVAMSASLSIAALAASNTHDVYNDYCLTKTEWNSGAWGNSEDVVNLVLNDNDNYEFSIIKRYSKWSNGGFLSFVRISDNKVMWQRKQHEANDWYYYTISGEDLLNYYHINDGDYRLAYGYHGDLMLYYSKIIRVTHANK</sequence>
<feature type="chain" id="PRO_5017536245" evidence="1">
    <location>
        <begin position="30"/>
        <end position="154"/>
    </location>
</feature>
<keyword evidence="1" id="KW-0732">Signal</keyword>
<evidence type="ECO:0000256" key="1">
    <source>
        <dbReference type="SAM" id="SignalP"/>
    </source>
</evidence>
<evidence type="ECO:0000313" key="2">
    <source>
        <dbReference type="EMBL" id="RFZ79192.1"/>
    </source>
</evidence>
<organism evidence="2 3">
    <name type="scientific">Lacrimispora amygdalina</name>
    <dbReference type="NCBI Taxonomy" id="253257"/>
    <lineage>
        <taxon>Bacteria</taxon>
        <taxon>Bacillati</taxon>
        <taxon>Bacillota</taxon>
        <taxon>Clostridia</taxon>
        <taxon>Lachnospirales</taxon>
        <taxon>Lachnospiraceae</taxon>
        <taxon>Lacrimispora</taxon>
    </lineage>
</organism>
<name>A0A3E2NDW9_9FIRM</name>
<reference evidence="2 3" key="1">
    <citation type="submission" date="2018-07" db="EMBL/GenBank/DDBJ databases">
        <title>New species, Clostridium PI-S10-A1B.</title>
        <authorList>
            <person name="Krishna G."/>
            <person name="Summeta K."/>
            <person name="Shikha S."/>
            <person name="Prabhu P.B."/>
            <person name="Suresh K."/>
        </authorList>
    </citation>
    <scope>NUCLEOTIDE SEQUENCE [LARGE SCALE GENOMIC DNA]</scope>
    <source>
        <strain evidence="2 3">PI-S10-A1B</strain>
    </source>
</reference>
<dbReference type="RefSeq" id="WP_117416702.1">
    <property type="nucleotide sequence ID" value="NZ_QOHO01000026.1"/>
</dbReference>
<dbReference type="AlphaFoldDB" id="A0A3E2NDW9"/>
<accession>A0A3E2NDW9</accession>
<evidence type="ECO:0000313" key="3">
    <source>
        <dbReference type="Proteomes" id="UP000260680"/>
    </source>
</evidence>